<proteinExistence type="predicted"/>
<evidence type="ECO:0000313" key="2">
    <source>
        <dbReference type="EMBL" id="MEI1252212.1"/>
    </source>
</evidence>
<accession>A0ABU8CTN8</accession>
<evidence type="ECO:0000256" key="1">
    <source>
        <dbReference type="SAM" id="MobiDB-lite"/>
    </source>
</evidence>
<comment type="caution">
    <text evidence="2">The sequence shown here is derived from an EMBL/GenBank/DDBJ whole genome shotgun (WGS) entry which is preliminary data.</text>
</comment>
<dbReference type="RefSeq" id="WP_335915823.1">
    <property type="nucleotide sequence ID" value="NZ_JBAMYB010000021.1"/>
</dbReference>
<dbReference type="Proteomes" id="UP001531129">
    <property type="component" value="Unassembled WGS sequence"/>
</dbReference>
<sequence length="82" mass="8797">MFVFILKMPVAAQTAMPEGAKNMPDSTTVPAKHASLATDPGQSSEDFRPHKNGETASRQTGQPDEGTLFSAHIEVNNEVATR</sequence>
<feature type="region of interest" description="Disordered" evidence="1">
    <location>
        <begin position="17"/>
        <end position="68"/>
    </location>
</feature>
<dbReference type="EMBL" id="JBAMYC010000022">
    <property type="protein sequence ID" value="MEI1252212.1"/>
    <property type="molecule type" value="Genomic_DNA"/>
</dbReference>
<protein>
    <submittedName>
        <fullName evidence="2">Uncharacterized protein</fullName>
    </submittedName>
</protein>
<name>A0ABU8CTN8_9HYPH</name>
<evidence type="ECO:0000313" key="3">
    <source>
        <dbReference type="Proteomes" id="UP001531129"/>
    </source>
</evidence>
<keyword evidence="3" id="KW-1185">Reference proteome</keyword>
<reference evidence="2 3" key="1">
    <citation type="submission" date="2024-01" db="EMBL/GenBank/DDBJ databases">
        <title>Draft genome sequences of three bacterial strains isolated from Acacia saligna represent a potential new species within the genus Rhizobium.</title>
        <authorList>
            <person name="Tambong J.T."/>
            <person name="Mnasri B."/>
        </authorList>
    </citation>
    <scope>NUCLEOTIDE SEQUENCE [LARGE SCALE GENOMIC DNA]</scope>
    <source>
        <strain evidence="2 3">1AS12I</strain>
    </source>
</reference>
<gene>
    <name evidence="2" type="ORF">V8Q02_30070</name>
</gene>
<organism evidence="2 3">
    <name type="scientific">Rhizobium aouanii</name>
    <dbReference type="NCBI Taxonomy" id="3118145"/>
    <lineage>
        <taxon>Bacteria</taxon>
        <taxon>Pseudomonadati</taxon>
        <taxon>Pseudomonadota</taxon>
        <taxon>Alphaproteobacteria</taxon>
        <taxon>Hyphomicrobiales</taxon>
        <taxon>Rhizobiaceae</taxon>
        <taxon>Rhizobium/Agrobacterium group</taxon>
        <taxon>Rhizobium</taxon>
    </lineage>
</organism>